<reference evidence="4 5" key="1">
    <citation type="submission" date="2012-10" db="EMBL/GenBank/DDBJ databases">
        <title>Genome sequencing and analysis of entomopathogenic fungi Beauveria bassiana D1-5.</title>
        <authorList>
            <person name="Li Q."/>
            <person name="Wang L."/>
            <person name="Zhang Z."/>
            <person name="Wang Q."/>
            <person name="Ren J."/>
            <person name="Wang M."/>
            <person name="Xu W."/>
            <person name="Wang J."/>
            <person name="Lu Y."/>
            <person name="Du Q."/>
            <person name="Sun Z."/>
        </authorList>
    </citation>
    <scope>NUCLEOTIDE SEQUENCE [LARGE SCALE GENOMIC DNA]</scope>
    <source>
        <strain evidence="4 5">D1-5</strain>
    </source>
</reference>
<dbReference type="PANTHER" id="PTHR24123">
    <property type="entry name" value="ANKYRIN REPEAT-CONTAINING"/>
    <property type="match status" value="1"/>
</dbReference>
<dbReference type="STRING" id="1245745.A0A0A2VYP5"/>
<dbReference type="AlphaFoldDB" id="A0A0A2VYP5"/>
<dbReference type="Proteomes" id="UP000030106">
    <property type="component" value="Unassembled WGS sequence"/>
</dbReference>
<accession>A0A0A2VYP5</accession>
<dbReference type="SMART" id="SM00248">
    <property type="entry name" value="ANK"/>
    <property type="match status" value="14"/>
</dbReference>
<dbReference type="InterPro" id="IPR002110">
    <property type="entry name" value="Ankyrin_rpt"/>
</dbReference>
<dbReference type="InterPro" id="IPR036770">
    <property type="entry name" value="Ankyrin_rpt-contain_sf"/>
</dbReference>
<keyword evidence="1" id="KW-0677">Repeat</keyword>
<feature type="repeat" description="ANK" evidence="3">
    <location>
        <begin position="460"/>
        <end position="482"/>
    </location>
</feature>
<dbReference type="Pfam" id="PF12796">
    <property type="entry name" value="Ank_2"/>
    <property type="match status" value="3"/>
</dbReference>
<dbReference type="Gene3D" id="1.25.40.20">
    <property type="entry name" value="Ankyrin repeat-containing domain"/>
    <property type="match status" value="5"/>
</dbReference>
<evidence type="ECO:0000256" key="1">
    <source>
        <dbReference type="ARBA" id="ARBA00022737"/>
    </source>
</evidence>
<evidence type="ECO:0000313" key="4">
    <source>
        <dbReference type="EMBL" id="KGQ12738.1"/>
    </source>
</evidence>
<feature type="repeat" description="ANK" evidence="3">
    <location>
        <begin position="217"/>
        <end position="240"/>
    </location>
</feature>
<dbReference type="InterPro" id="IPR051165">
    <property type="entry name" value="Multifunctional_ANK_Repeat"/>
</dbReference>
<sequence>MRYLWKRNQRSQTATDSLRQLASAGNYDCVVEHISSDGGNLNNTDKYGRTILHWAVIEGKFELVTSLLERQDIEIGTTDWLGKPAIYYAVICEDKEMVQLFLNKKHGKKGENPPRDKDGRTALHDALDSGSNGMAELCLEQELISLPDSCGRTPLIHAARTGNTSMLQHLHSHGASIDSSDEEKGRTALHWAAYCGSEEMVKELVLMGADVTAKDHDGHTALHMAAANGHLLAATLLLENKKLQHEHAAMSKLLIESMSNIEERDAKGNTLLHWAALKSNATVVEVMLHSLGERCAAILAMQGKYDETPLHVATFHNDTAMIKVMMKHLGEKSDAILMTQNGGKRTALHLAAQRDIAAPVKVRTLLECLKENAGAMMMIPDRWGWTPLHHAAKCGNTGAFEVMLKCLKEKASTVMVMLDLDNRTPLHWAASRCDAGTVKMILECLETEVACPLMAMEDIHNRTPLHLAAKGGHTATVKVMLEYLGEDASAIIILRDDQGNTPLHWAAAENDNEATVVAILEYLADTSIAGNAMDIMDHKKCTPLHLAARRGKVPMIKAMLRYLNKTEGASCLTMMDDDGMLPLEYPVAKKLVQETESTIETGPKQETNNINR</sequence>
<dbReference type="PANTHER" id="PTHR24123:SF33">
    <property type="entry name" value="PROTEIN HOS4"/>
    <property type="match status" value="1"/>
</dbReference>
<dbReference type="OrthoDB" id="194358at2759"/>
<gene>
    <name evidence="4" type="ORF">BBAD15_g1499</name>
</gene>
<dbReference type="Pfam" id="PF13637">
    <property type="entry name" value="Ank_4"/>
    <property type="match status" value="1"/>
</dbReference>
<dbReference type="PROSITE" id="PS50088">
    <property type="entry name" value="ANK_REPEAT"/>
    <property type="match status" value="6"/>
</dbReference>
<feature type="repeat" description="ANK" evidence="3">
    <location>
        <begin position="184"/>
        <end position="216"/>
    </location>
</feature>
<keyword evidence="2 3" id="KW-0040">ANK repeat</keyword>
<dbReference type="SUPFAM" id="SSF48403">
    <property type="entry name" value="Ankyrin repeat"/>
    <property type="match status" value="2"/>
</dbReference>
<dbReference type="eggNOG" id="KOG4177">
    <property type="taxonomic scope" value="Eukaryota"/>
</dbReference>
<protein>
    <submittedName>
        <fullName evidence="4">Serine/threonine-protein phosphatase 6 regulatory ankyrin repeat subunit A</fullName>
    </submittedName>
</protein>
<organism evidence="4 5">
    <name type="scientific">Beauveria bassiana D1-5</name>
    <dbReference type="NCBI Taxonomy" id="1245745"/>
    <lineage>
        <taxon>Eukaryota</taxon>
        <taxon>Fungi</taxon>
        <taxon>Dikarya</taxon>
        <taxon>Ascomycota</taxon>
        <taxon>Pezizomycotina</taxon>
        <taxon>Sordariomycetes</taxon>
        <taxon>Hypocreomycetidae</taxon>
        <taxon>Hypocreales</taxon>
        <taxon>Cordycipitaceae</taxon>
        <taxon>Beauveria</taxon>
    </lineage>
</organism>
<dbReference type="EMBL" id="ANFO01000092">
    <property type="protein sequence ID" value="KGQ12738.1"/>
    <property type="molecule type" value="Genomic_DNA"/>
</dbReference>
<comment type="caution">
    <text evidence="4">The sequence shown here is derived from an EMBL/GenBank/DDBJ whole genome shotgun (WGS) entry which is preliminary data.</text>
</comment>
<dbReference type="HOGENOM" id="CLU_446168_0_0_1"/>
<name>A0A0A2VYP5_BEABA</name>
<feature type="repeat" description="ANK" evidence="3">
    <location>
        <begin position="498"/>
        <end position="531"/>
    </location>
</feature>
<dbReference type="PROSITE" id="PS50297">
    <property type="entry name" value="ANK_REP_REGION"/>
    <property type="match status" value="6"/>
</dbReference>
<evidence type="ECO:0000256" key="3">
    <source>
        <dbReference type="PROSITE-ProRule" id="PRU00023"/>
    </source>
</evidence>
<feature type="repeat" description="ANK" evidence="3">
    <location>
        <begin position="150"/>
        <end position="182"/>
    </location>
</feature>
<proteinExistence type="predicted"/>
<dbReference type="Pfam" id="PF00023">
    <property type="entry name" value="Ank"/>
    <property type="match status" value="2"/>
</dbReference>
<evidence type="ECO:0000256" key="2">
    <source>
        <dbReference type="ARBA" id="ARBA00023043"/>
    </source>
</evidence>
<evidence type="ECO:0000313" key="5">
    <source>
        <dbReference type="Proteomes" id="UP000030106"/>
    </source>
</evidence>
<feature type="repeat" description="ANK" evidence="3">
    <location>
        <begin position="47"/>
        <end position="70"/>
    </location>
</feature>